<evidence type="ECO:0000256" key="1">
    <source>
        <dbReference type="SAM" id="MobiDB-lite"/>
    </source>
</evidence>
<evidence type="ECO:0000313" key="2">
    <source>
        <dbReference type="EMBL" id="MDQ1119062.1"/>
    </source>
</evidence>
<gene>
    <name evidence="2" type="ORF">QE383_001370</name>
</gene>
<reference evidence="2" key="1">
    <citation type="submission" date="2023-07" db="EMBL/GenBank/DDBJ databases">
        <title>Functional and genomic diversity of the sorghum phyllosphere microbiome.</title>
        <authorList>
            <person name="Shade A."/>
        </authorList>
    </citation>
    <scope>NUCLEOTIDE SEQUENCE</scope>
    <source>
        <strain evidence="2">SORGH_AS_0908</strain>
    </source>
</reference>
<accession>A0AAW8GB08</accession>
<evidence type="ECO:0000313" key="3">
    <source>
        <dbReference type="Proteomes" id="UP001234354"/>
    </source>
</evidence>
<organism evidence="2 3">
    <name type="scientific">Pseudoxanthomonas winnipegensis</name>
    <dbReference type="NCBI Taxonomy" id="2480810"/>
    <lineage>
        <taxon>Bacteria</taxon>
        <taxon>Pseudomonadati</taxon>
        <taxon>Pseudomonadota</taxon>
        <taxon>Gammaproteobacteria</taxon>
        <taxon>Lysobacterales</taxon>
        <taxon>Lysobacteraceae</taxon>
        <taxon>Pseudoxanthomonas</taxon>
    </lineage>
</organism>
<feature type="region of interest" description="Disordered" evidence="1">
    <location>
        <begin position="1"/>
        <end position="48"/>
    </location>
</feature>
<dbReference type="EMBL" id="JAUTBB010000001">
    <property type="protein sequence ID" value="MDQ1119062.1"/>
    <property type="molecule type" value="Genomic_DNA"/>
</dbReference>
<dbReference type="Proteomes" id="UP001234354">
    <property type="component" value="Unassembled WGS sequence"/>
</dbReference>
<protein>
    <submittedName>
        <fullName evidence="2">Uncharacterized protein</fullName>
    </submittedName>
</protein>
<comment type="caution">
    <text evidence="2">The sequence shown here is derived from an EMBL/GenBank/DDBJ whole genome shotgun (WGS) entry which is preliminary data.</text>
</comment>
<dbReference type="AlphaFoldDB" id="A0AAW8GB08"/>
<proteinExistence type="predicted"/>
<feature type="compositionally biased region" description="Basic residues" evidence="1">
    <location>
        <begin position="30"/>
        <end position="48"/>
    </location>
</feature>
<sequence>MQAFAASPLRAGPGVANATQTTSDDARSVYAHRRSLRRPRRLRQPPSV</sequence>
<name>A0AAW8GB08_9GAMM</name>